<evidence type="ECO:0000313" key="2">
    <source>
        <dbReference type="EMBL" id="CAK7941175.1"/>
    </source>
</evidence>
<comment type="caution">
    <text evidence="1">The sequence shown here is derived from an EMBL/GenBank/DDBJ whole genome shotgun (WGS) entry which is preliminary data.</text>
</comment>
<sequence>MSTNSSFVAAIVHSNDPAADDIDVSMREGLSSPALGVNTPTSSVTSSALPSSCFHKFIAAPSFLKAGVYLGGILVILVEKELIHGRAVRFSLQIRLNPVDMLQYLDEKCDRRVYKVQDEIVTGNLPVPEEDLSCT</sequence>
<protein>
    <submittedName>
        <fullName evidence="1">Uncharacterized protein</fullName>
    </submittedName>
</protein>
<dbReference type="AlphaFoldDB" id="A0AAV1SZW8"/>
<gene>
    <name evidence="2" type="ORF">PM001_LOCUS26325</name>
    <name evidence="1" type="ORF">PM001_LOCUS625</name>
</gene>
<evidence type="ECO:0000313" key="1">
    <source>
        <dbReference type="EMBL" id="CAK7893553.1"/>
    </source>
</evidence>
<evidence type="ECO:0000313" key="3">
    <source>
        <dbReference type="Proteomes" id="UP001162060"/>
    </source>
</evidence>
<dbReference type="EMBL" id="CAKLBY020000264">
    <property type="protein sequence ID" value="CAK7941175.1"/>
    <property type="molecule type" value="Genomic_DNA"/>
</dbReference>
<proteinExistence type="predicted"/>
<accession>A0AAV1SZW8</accession>
<reference evidence="1" key="1">
    <citation type="submission" date="2024-01" db="EMBL/GenBank/DDBJ databases">
        <authorList>
            <person name="Webb A."/>
        </authorList>
    </citation>
    <scope>NUCLEOTIDE SEQUENCE</scope>
    <source>
        <strain evidence="1">Pm1</strain>
    </source>
</reference>
<dbReference type="Proteomes" id="UP001162060">
    <property type="component" value="Unassembled WGS sequence"/>
</dbReference>
<organism evidence="1 3">
    <name type="scientific">Peronospora matthiolae</name>
    <dbReference type="NCBI Taxonomy" id="2874970"/>
    <lineage>
        <taxon>Eukaryota</taxon>
        <taxon>Sar</taxon>
        <taxon>Stramenopiles</taxon>
        <taxon>Oomycota</taxon>
        <taxon>Peronosporomycetes</taxon>
        <taxon>Peronosporales</taxon>
        <taxon>Peronosporaceae</taxon>
        <taxon>Peronospora</taxon>
    </lineage>
</organism>
<dbReference type="EMBL" id="CAKLBY020000003">
    <property type="protein sequence ID" value="CAK7893553.1"/>
    <property type="molecule type" value="Genomic_DNA"/>
</dbReference>
<name>A0AAV1SZW8_9STRA</name>